<organism evidence="1 2">
    <name type="scientific">Chlorovirus heliozoae</name>
    <dbReference type="NCBI Taxonomy" id="322019"/>
    <lineage>
        <taxon>Viruses</taxon>
        <taxon>Varidnaviria</taxon>
        <taxon>Bamfordvirae</taxon>
        <taxon>Nucleocytoviricota</taxon>
        <taxon>Megaviricetes</taxon>
        <taxon>Algavirales</taxon>
        <taxon>Phycodnaviridae</taxon>
        <taxon>Chlorovirus</taxon>
    </lineage>
</organism>
<name>A7K8I2_9PHYC</name>
<gene>
    <name evidence="1" type="primary">Z222L</name>
    <name evidence="1" type="ORF">ATCV1_Z222L</name>
</gene>
<dbReference type="KEGG" id="vg:5470789"/>
<dbReference type="RefSeq" id="YP_001426703.1">
    <property type="nucleotide sequence ID" value="NC_008724.1"/>
</dbReference>
<accession>A7K8I2</accession>
<evidence type="ECO:0000313" key="2">
    <source>
        <dbReference type="Proteomes" id="UP000202420"/>
    </source>
</evidence>
<reference evidence="1 2" key="1">
    <citation type="submission" date="2006-09" db="EMBL/GenBank/DDBJ databases">
        <title>Sequence and annotation of the 288-kb ATCV-1 virus that infects an endosymbiotic Chlorella strain of the heliozoon Acanthocystis turfacea.</title>
        <authorList>
            <person name="Fitzgerald L.A."/>
            <person name="Graves M.V."/>
            <person name="Li X."/>
            <person name="Pfitzner A.J.P."/>
            <person name="Hartigan J."/>
            <person name="Van Etten J.L."/>
        </authorList>
    </citation>
    <scope>NUCLEOTIDE SEQUENCE [LARGE SCALE GENOMIC DNA]</scope>
    <source>
        <strain evidence="1 2">ATCV-1</strain>
    </source>
</reference>
<protein>
    <submittedName>
        <fullName evidence="1">Uncharacterized protein Z222L</fullName>
    </submittedName>
</protein>
<dbReference type="Proteomes" id="UP000202420">
    <property type="component" value="Segment"/>
</dbReference>
<proteinExistence type="predicted"/>
<sequence>MSQLTTHVITVDSADRNGTSYPNAGTYQIDLPQRYRNIWSAQLLNIELPELDPPQKNIFMAIDKLSMIDSTAPSGGVKFALAKIPLSVVVSNTFYVDSLTSSFMEIPLQNPIATMDKFNITFKDTNGNVLTLANNHSFQVQLKCGDYVTNGGGSTIMGTHRVLGGTR</sequence>
<dbReference type="GeneID" id="5470789"/>
<dbReference type="EMBL" id="EF101928">
    <property type="protein sequence ID" value="ABT16356.1"/>
    <property type="molecule type" value="Genomic_DNA"/>
</dbReference>
<keyword evidence="2" id="KW-1185">Reference proteome</keyword>
<dbReference type="OrthoDB" id="11320at10239"/>
<evidence type="ECO:0000313" key="1">
    <source>
        <dbReference type="EMBL" id="ABT16356.1"/>
    </source>
</evidence>